<dbReference type="NCBIfam" id="TIGR01328">
    <property type="entry name" value="met_gam_lyase"/>
    <property type="match status" value="1"/>
</dbReference>
<dbReference type="Pfam" id="PF01053">
    <property type="entry name" value="Cys_Met_Meta_PP"/>
    <property type="match status" value="1"/>
</dbReference>
<dbReference type="GO" id="GO:0030170">
    <property type="term" value="F:pyridoxal phosphate binding"/>
    <property type="evidence" value="ECO:0007669"/>
    <property type="project" value="InterPro"/>
</dbReference>
<feature type="modified residue" description="N6-(pyridoxal phosphate)lysine" evidence="11">
    <location>
        <position position="210"/>
    </location>
</feature>
<dbReference type="PANTHER" id="PTHR11808">
    <property type="entry name" value="TRANS-SULFURATION ENZYME FAMILY MEMBER"/>
    <property type="match status" value="1"/>
</dbReference>
<dbReference type="FunFam" id="3.40.640.10:FF:000046">
    <property type="entry name" value="Cystathionine gamma-lyase"/>
    <property type="match status" value="1"/>
</dbReference>
<comment type="cofactor">
    <cofactor evidence="1 12">
        <name>pyridoxal 5'-phosphate</name>
        <dbReference type="ChEBI" id="CHEBI:597326"/>
    </cofactor>
</comment>
<dbReference type="GO" id="GO:0047982">
    <property type="term" value="F:homocysteine desulfhydrase activity"/>
    <property type="evidence" value="ECO:0007669"/>
    <property type="project" value="UniProtKB-EC"/>
</dbReference>
<evidence type="ECO:0000256" key="7">
    <source>
        <dbReference type="ARBA" id="ARBA00047175"/>
    </source>
</evidence>
<dbReference type="EC" id="4.4.1.11" evidence="3"/>
<reference evidence="13" key="1">
    <citation type="submission" date="2022-02" db="EMBL/GenBank/DDBJ databases">
        <title>Halalkalibacter sp. nov. isolated from Lonar Lake, India.</title>
        <authorList>
            <person name="Joshi A."/>
            <person name="Thite S."/>
            <person name="Lodha T."/>
        </authorList>
    </citation>
    <scope>NUCLEOTIDE SEQUENCE</scope>
    <source>
        <strain evidence="13">MEB205</strain>
    </source>
</reference>
<gene>
    <name evidence="13" type="primary">megL</name>
    <name evidence="13" type="ORF">MF646_05710</name>
</gene>
<dbReference type="EC" id="4.4.1.2" evidence="7"/>
<evidence type="ECO:0000256" key="4">
    <source>
        <dbReference type="ARBA" id="ARBA00019040"/>
    </source>
</evidence>
<dbReference type="InterPro" id="IPR015424">
    <property type="entry name" value="PyrdxlP-dep_Trfase"/>
</dbReference>
<dbReference type="InterPro" id="IPR000277">
    <property type="entry name" value="Cys/Met-Metab_PyrdxlP-dep_enz"/>
</dbReference>
<evidence type="ECO:0000256" key="5">
    <source>
        <dbReference type="ARBA" id="ARBA00022898"/>
    </source>
</evidence>
<evidence type="ECO:0000256" key="6">
    <source>
        <dbReference type="ARBA" id="ARBA00023239"/>
    </source>
</evidence>
<dbReference type="GO" id="GO:0009086">
    <property type="term" value="P:methionine biosynthetic process"/>
    <property type="evidence" value="ECO:0007669"/>
    <property type="project" value="UniProtKB-ARBA"/>
</dbReference>
<dbReference type="SUPFAM" id="SSF53383">
    <property type="entry name" value="PLP-dependent transferases"/>
    <property type="match status" value="1"/>
</dbReference>
<evidence type="ECO:0000313" key="14">
    <source>
        <dbReference type="Proteomes" id="UP001139150"/>
    </source>
</evidence>
<evidence type="ECO:0000256" key="8">
    <source>
        <dbReference type="ARBA" id="ARBA00047199"/>
    </source>
</evidence>
<sequence>MNKNKNYHFETKVVHSGYDAKQHLDSLTTPIYQTSAFMFPSMEKGAKRFAGQEPGYIYSRISNPTVSVLEERIAQLEEGEAALAFGSGMAAVSSALIGITKANDHILCSKGVYGCTFGLLQLLDEKYNIHSTFSNLSSAEEINNSIQENTTCIYVETPINPTMKVVDLELVVSIAKKRGIKVVVDNTFSTPYLQKPLQLGCDLVVHSATKFIGGHGDVVAGLMAGETKLIEYLRKTTQKDIGGVLSPFDAWLLLRGLKTLAVRMDRHCENAKKLATKLKAHPKIKSVYYPGDDDHPDSHIIKKQMKQGGGLLSFEIKGTYEDAVNVVNQLQLIPIAVSLGDAETLIQHPASMTHAVIPVEERLRMGISNELLRLSVGLEAWEDLWEDLNQALDLV</sequence>
<dbReference type="InterPro" id="IPR006237">
    <property type="entry name" value="L-Met_gamma_lys"/>
</dbReference>
<evidence type="ECO:0000256" key="12">
    <source>
        <dbReference type="RuleBase" id="RU362118"/>
    </source>
</evidence>
<organism evidence="13 14">
    <name type="scientific">Halalkalibacter alkaliphilus</name>
    <dbReference type="NCBI Taxonomy" id="2917993"/>
    <lineage>
        <taxon>Bacteria</taxon>
        <taxon>Bacillati</taxon>
        <taxon>Bacillota</taxon>
        <taxon>Bacilli</taxon>
        <taxon>Bacillales</taxon>
        <taxon>Bacillaceae</taxon>
        <taxon>Halalkalibacter</taxon>
    </lineage>
</organism>
<evidence type="ECO:0000256" key="10">
    <source>
        <dbReference type="ARBA" id="ARBA00052699"/>
    </source>
</evidence>
<protein>
    <recommendedName>
        <fullName evidence="4">L-methionine gamma-lyase</fullName>
        <ecNumber evidence="3">4.4.1.11</ecNumber>
        <ecNumber evidence="7">4.4.1.2</ecNumber>
    </recommendedName>
    <alternativeName>
        <fullName evidence="8">Homocysteine desulfhydrase</fullName>
    </alternativeName>
</protein>
<dbReference type="Proteomes" id="UP001139150">
    <property type="component" value="Unassembled WGS sequence"/>
</dbReference>
<dbReference type="GO" id="GO:0005737">
    <property type="term" value="C:cytoplasm"/>
    <property type="evidence" value="ECO:0007669"/>
    <property type="project" value="TreeGrafter"/>
</dbReference>
<evidence type="ECO:0000256" key="11">
    <source>
        <dbReference type="PIRSR" id="PIRSR001434-2"/>
    </source>
</evidence>
<dbReference type="PIRSF" id="PIRSF001434">
    <property type="entry name" value="CGS"/>
    <property type="match status" value="1"/>
</dbReference>
<comment type="caution">
    <text evidence="13">The sequence shown here is derived from an EMBL/GenBank/DDBJ whole genome shotgun (WGS) entry which is preliminary data.</text>
</comment>
<dbReference type="GO" id="GO:0018826">
    <property type="term" value="F:methionine gamma-lyase activity"/>
    <property type="evidence" value="ECO:0007669"/>
    <property type="project" value="UniProtKB-EC"/>
</dbReference>
<dbReference type="InterPro" id="IPR015421">
    <property type="entry name" value="PyrdxlP-dep_Trfase_major"/>
</dbReference>
<dbReference type="Gene3D" id="3.40.640.10">
    <property type="entry name" value="Type I PLP-dependent aspartate aminotransferase-like (Major domain)"/>
    <property type="match status" value="1"/>
</dbReference>
<comment type="catalytic activity">
    <reaction evidence="9">
        <text>L-homocysteine + H2O = 2-oxobutanoate + hydrogen sulfide + NH4(+) + H(+)</text>
        <dbReference type="Rhea" id="RHEA:14501"/>
        <dbReference type="ChEBI" id="CHEBI:15377"/>
        <dbReference type="ChEBI" id="CHEBI:15378"/>
        <dbReference type="ChEBI" id="CHEBI:16763"/>
        <dbReference type="ChEBI" id="CHEBI:28938"/>
        <dbReference type="ChEBI" id="CHEBI:29919"/>
        <dbReference type="ChEBI" id="CHEBI:58199"/>
        <dbReference type="EC" id="4.4.1.2"/>
    </reaction>
    <physiologicalReaction direction="left-to-right" evidence="9">
        <dbReference type="Rhea" id="RHEA:14502"/>
    </physiologicalReaction>
</comment>
<evidence type="ECO:0000256" key="1">
    <source>
        <dbReference type="ARBA" id="ARBA00001933"/>
    </source>
</evidence>
<dbReference type="PANTHER" id="PTHR11808:SF80">
    <property type="entry name" value="CYSTATHIONINE GAMMA-LYASE"/>
    <property type="match status" value="1"/>
</dbReference>
<name>A0A9X2A4D0_9BACI</name>
<keyword evidence="6 13" id="KW-0456">Lyase</keyword>
<evidence type="ECO:0000256" key="2">
    <source>
        <dbReference type="ARBA" id="ARBA00008667"/>
    </source>
</evidence>
<dbReference type="Gene3D" id="3.90.1150.10">
    <property type="entry name" value="Aspartate Aminotransferase, domain 1"/>
    <property type="match status" value="1"/>
</dbReference>
<dbReference type="RefSeq" id="WP_250095530.1">
    <property type="nucleotide sequence ID" value="NZ_JAKRYL010000004.1"/>
</dbReference>
<comment type="similarity">
    <text evidence="2">Belongs to the trans-sulfuration enzymes family. L-methionine gamma-lyase subfamily.</text>
</comment>
<comment type="catalytic activity">
    <reaction evidence="10">
        <text>L-methionine + H2O = methanethiol + 2-oxobutanoate + NH4(+)</text>
        <dbReference type="Rhea" id="RHEA:23800"/>
        <dbReference type="ChEBI" id="CHEBI:15377"/>
        <dbReference type="ChEBI" id="CHEBI:16007"/>
        <dbReference type="ChEBI" id="CHEBI:16763"/>
        <dbReference type="ChEBI" id="CHEBI:28938"/>
        <dbReference type="ChEBI" id="CHEBI:57844"/>
        <dbReference type="EC" id="4.4.1.11"/>
    </reaction>
    <physiologicalReaction direction="left-to-right" evidence="10">
        <dbReference type="Rhea" id="RHEA:23801"/>
    </physiologicalReaction>
</comment>
<dbReference type="GO" id="GO:0019346">
    <property type="term" value="P:transsulfuration"/>
    <property type="evidence" value="ECO:0007669"/>
    <property type="project" value="InterPro"/>
</dbReference>
<dbReference type="AlphaFoldDB" id="A0A9X2A4D0"/>
<keyword evidence="14" id="KW-1185">Reference proteome</keyword>
<dbReference type="PROSITE" id="PS00868">
    <property type="entry name" value="CYS_MET_METAB_PP"/>
    <property type="match status" value="1"/>
</dbReference>
<dbReference type="FunFam" id="3.90.1150.10:FF:000033">
    <property type="entry name" value="Cystathionine gamma-synthase"/>
    <property type="match status" value="1"/>
</dbReference>
<dbReference type="InterPro" id="IPR015422">
    <property type="entry name" value="PyrdxlP-dep_Trfase_small"/>
</dbReference>
<evidence type="ECO:0000313" key="13">
    <source>
        <dbReference type="EMBL" id="MCL7746618.1"/>
    </source>
</evidence>
<keyword evidence="5 11" id="KW-0663">Pyridoxal phosphate</keyword>
<dbReference type="EMBL" id="JAKRYL010000004">
    <property type="protein sequence ID" value="MCL7746618.1"/>
    <property type="molecule type" value="Genomic_DNA"/>
</dbReference>
<evidence type="ECO:0000256" key="3">
    <source>
        <dbReference type="ARBA" id="ARBA00012222"/>
    </source>
</evidence>
<dbReference type="InterPro" id="IPR054542">
    <property type="entry name" value="Cys_met_metab_PP"/>
</dbReference>
<dbReference type="NCBIfam" id="NF005263">
    <property type="entry name" value="PRK06767.1"/>
    <property type="match status" value="1"/>
</dbReference>
<dbReference type="CDD" id="cd00614">
    <property type="entry name" value="CGS_like"/>
    <property type="match status" value="1"/>
</dbReference>
<accession>A0A9X2A4D0</accession>
<proteinExistence type="inferred from homology"/>
<evidence type="ECO:0000256" key="9">
    <source>
        <dbReference type="ARBA" id="ARBA00048780"/>
    </source>
</evidence>